<dbReference type="STRING" id="1120976.SAMN03080606_01545"/>
<accession>A0A1G5FYV0</accession>
<protein>
    <recommendedName>
        <fullName evidence="10">Permease</fullName>
    </recommendedName>
</protein>
<evidence type="ECO:0000256" key="2">
    <source>
        <dbReference type="ARBA" id="ARBA00006386"/>
    </source>
</evidence>
<keyword evidence="3" id="KW-1003">Cell membrane</keyword>
<feature type="transmembrane region" description="Helical" evidence="7">
    <location>
        <begin position="339"/>
        <end position="359"/>
    </location>
</feature>
<dbReference type="InterPro" id="IPR052923">
    <property type="entry name" value="UPF0718"/>
</dbReference>
<dbReference type="EMBL" id="FMUS01000008">
    <property type="protein sequence ID" value="SCY44384.1"/>
    <property type="molecule type" value="Genomic_DNA"/>
</dbReference>
<dbReference type="InterPro" id="IPR005524">
    <property type="entry name" value="DUF318"/>
</dbReference>
<evidence type="ECO:0000256" key="1">
    <source>
        <dbReference type="ARBA" id="ARBA00004651"/>
    </source>
</evidence>
<evidence type="ECO:0000256" key="3">
    <source>
        <dbReference type="ARBA" id="ARBA00022475"/>
    </source>
</evidence>
<keyword evidence="4 7" id="KW-0812">Transmembrane</keyword>
<evidence type="ECO:0000256" key="5">
    <source>
        <dbReference type="ARBA" id="ARBA00022989"/>
    </source>
</evidence>
<feature type="transmembrane region" description="Helical" evidence="7">
    <location>
        <begin position="12"/>
        <end position="32"/>
    </location>
</feature>
<dbReference type="GO" id="GO:0005886">
    <property type="term" value="C:plasma membrane"/>
    <property type="evidence" value="ECO:0007669"/>
    <property type="project" value="UniProtKB-SubCell"/>
</dbReference>
<feature type="transmembrane region" description="Helical" evidence="7">
    <location>
        <begin position="158"/>
        <end position="180"/>
    </location>
</feature>
<dbReference type="AlphaFoldDB" id="A0A1G5FYV0"/>
<feature type="transmembrane region" description="Helical" evidence="7">
    <location>
        <begin position="379"/>
        <end position="401"/>
    </location>
</feature>
<sequence>MTIINQKKAKKLNWLQPTLIIGVVGLVFLLVINSFNEGFVIDRNVMESFTTIFISIILEAIPFVMLGVFISSIIQIFVSEEMIAKIIPKNKFVGIFAASLMGIIFPVCECANVPITRRLIKKGVPLHIGITFLMSVAIMNPVVLLSTYYAFSGSMQIVILRGLLGMIGAMIIGFVVSLLYKDDNQLRELSIGEEITCGCGHEHEEEHHHSHQEACGCSGQKEIDIHFHLECGCGDEHEEDLQFLDLACGCGHDHGHHQTKDISMKAKVVGKVKEIIEHTSAELYAVGRFLILGAFLSSIVQTMVARSFLITIGQGQIISIVVMMILAFVLSLCSEADAFIARTFVGQFTSGSIVAFMIFGPMIDVKNTLMLLEGFKAKFVIKLIIITSIICFGFALIINLIGL</sequence>
<comment type="similarity">
    <text evidence="2">Belongs to the UPF0718 family.</text>
</comment>
<comment type="subcellular location">
    <subcellularLocation>
        <location evidence="1">Cell membrane</location>
        <topology evidence="1">Multi-pass membrane protein</topology>
    </subcellularLocation>
</comment>
<gene>
    <name evidence="8" type="ORF">SAMN03080606_01545</name>
</gene>
<dbReference type="PANTHER" id="PTHR34184">
    <property type="entry name" value="UPF0718 PROTEIN YCGR"/>
    <property type="match status" value="1"/>
</dbReference>
<evidence type="ECO:0008006" key="10">
    <source>
        <dbReference type="Google" id="ProtNLM"/>
    </source>
</evidence>
<evidence type="ECO:0000256" key="4">
    <source>
        <dbReference type="ARBA" id="ARBA00022692"/>
    </source>
</evidence>
<reference evidence="8 9" key="1">
    <citation type="submission" date="2016-10" db="EMBL/GenBank/DDBJ databases">
        <authorList>
            <person name="de Groot N.N."/>
        </authorList>
    </citation>
    <scope>NUCLEOTIDE SEQUENCE [LARGE SCALE GENOMIC DNA]</scope>
    <source>
        <strain evidence="8 9">DSM 18978</strain>
    </source>
</reference>
<name>A0A1G5FYV0_9FIRM</name>
<evidence type="ECO:0000313" key="8">
    <source>
        <dbReference type="EMBL" id="SCY44384.1"/>
    </source>
</evidence>
<proteinExistence type="inferred from homology"/>
<keyword evidence="6 7" id="KW-0472">Membrane</keyword>
<evidence type="ECO:0000313" key="9">
    <source>
        <dbReference type="Proteomes" id="UP000198636"/>
    </source>
</evidence>
<feature type="transmembrane region" description="Helical" evidence="7">
    <location>
        <begin position="283"/>
        <end position="305"/>
    </location>
</feature>
<feature type="transmembrane region" description="Helical" evidence="7">
    <location>
        <begin position="317"/>
        <end position="333"/>
    </location>
</feature>
<dbReference type="Proteomes" id="UP000198636">
    <property type="component" value="Unassembled WGS sequence"/>
</dbReference>
<evidence type="ECO:0000256" key="6">
    <source>
        <dbReference type="ARBA" id="ARBA00023136"/>
    </source>
</evidence>
<keyword evidence="9" id="KW-1185">Reference proteome</keyword>
<feature type="transmembrane region" description="Helical" evidence="7">
    <location>
        <begin position="52"/>
        <end position="78"/>
    </location>
</feature>
<dbReference type="PANTHER" id="PTHR34184:SF4">
    <property type="entry name" value="UPF0718 PROTEIN YCGR"/>
    <property type="match status" value="1"/>
</dbReference>
<dbReference type="Pfam" id="PF03773">
    <property type="entry name" value="ArsP_1"/>
    <property type="match status" value="1"/>
</dbReference>
<dbReference type="RefSeq" id="WP_242876932.1">
    <property type="nucleotide sequence ID" value="NZ_FMUS01000008.1"/>
</dbReference>
<evidence type="ECO:0000256" key="7">
    <source>
        <dbReference type="SAM" id="Phobius"/>
    </source>
</evidence>
<feature type="transmembrane region" description="Helical" evidence="7">
    <location>
        <begin position="90"/>
        <end position="107"/>
    </location>
</feature>
<feature type="transmembrane region" description="Helical" evidence="7">
    <location>
        <begin position="127"/>
        <end position="151"/>
    </location>
</feature>
<keyword evidence="5 7" id="KW-1133">Transmembrane helix</keyword>
<organism evidence="8 9">
    <name type="scientific">Alkaliphilus peptidifermentans DSM 18978</name>
    <dbReference type="NCBI Taxonomy" id="1120976"/>
    <lineage>
        <taxon>Bacteria</taxon>
        <taxon>Bacillati</taxon>
        <taxon>Bacillota</taxon>
        <taxon>Clostridia</taxon>
        <taxon>Peptostreptococcales</taxon>
        <taxon>Natronincolaceae</taxon>
        <taxon>Alkaliphilus</taxon>
    </lineage>
</organism>